<organism evidence="11 12">
    <name type="scientific">Lophium mytilinum</name>
    <dbReference type="NCBI Taxonomy" id="390894"/>
    <lineage>
        <taxon>Eukaryota</taxon>
        <taxon>Fungi</taxon>
        <taxon>Dikarya</taxon>
        <taxon>Ascomycota</taxon>
        <taxon>Pezizomycotina</taxon>
        <taxon>Dothideomycetes</taxon>
        <taxon>Pleosporomycetidae</taxon>
        <taxon>Mytilinidiales</taxon>
        <taxon>Mytilinidiaceae</taxon>
        <taxon>Lophium</taxon>
    </lineage>
</organism>
<evidence type="ECO:0000256" key="5">
    <source>
        <dbReference type="ARBA" id="ARBA00022691"/>
    </source>
</evidence>
<feature type="region of interest" description="Disordered" evidence="9">
    <location>
        <begin position="86"/>
        <end position="106"/>
    </location>
</feature>
<evidence type="ECO:0000313" key="11">
    <source>
        <dbReference type="EMBL" id="KAF2501624.1"/>
    </source>
</evidence>
<dbReference type="CDD" id="cd18089">
    <property type="entry name" value="SPOUT_Trm10-like"/>
    <property type="match status" value="1"/>
</dbReference>
<dbReference type="InterPro" id="IPR028564">
    <property type="entry name" value="MT_TRM10-typ"/>
</dbReference>
<sequence length="359" mass="39917">ESDERPTKMRKLGHAADSTVPLEIVDDESTSLPQDAPPPHLQEHPEPAEETLELQAGVPVDPGEPSEIVSLSKNQQKKLKRQQVWEAGSEARKVRRKEKSKAAKERRREKVQQAILAGEDISRKPKDKAVQLPITFIIDCGFDSLMEDPELKSLASQITRCYSDNRNAQLRAHLAVSSFGGKLKERFDGVLAKNHESWKGIQFFPEDFVEVSEKAKEWMRGERGGELVGHLKRGDDSDGLEAGGESGAGAEAGEVIYLSSESDVTLEHLNPHSTYIIGGLVDKNRYKGICYRRAMDRGIKTAKLPIGDFLQMNSRAVLATNHVVEIMLRWLELGDWGEAFMEVIPKRKGGTLRESGGSE</sequence>
<feature type="domain" description="SAM-dependent MTase TRM10-type" evidence="10">
    <location>
        <begin position="121"/>
        <end position="351"/>
    </location>
</feature>
<dbReference type="OrthoDB" id="278300at2759"/>
<dbReference type="InterPro" id="IPR007356">
    <property type="entry name" value="tRNA_m1G_MeTrfase_euk"/>
</dbReference>
<dbReference type="EC" id="2.1.1.221" evidence="1"/>
<feature type="non-terminal residue" evidence="11">
    <location>
        <position position="1"/>
    </location>
</feature>
<reference evidence="11" key="1">
    <citation type="journal article" date="2020" name="Stud. Mycol.">
        <title>101 Dothideomycetes genomes: a test case for predicting lifestyles and emergence of pathogens.</title>
        <authorList>
            <person name="Haridas S."/>
            <person name="Albert R."/>
            <person name="Binder M."/>
            <person name="Bloem J."/>
            <person name="Labutti K."/>
            <person name="Salamov A."/>
            <person name="Andreopoulos B."/>
            <person name="Baker S."/>
            <person name="Barry K."/>
            <person name="Bills G."/>
            <person name="Bluhm B."/>
            <person name="Cannon C."/>
            <person name="Castanera R."/>
            <person name="Culley D."/>
            <person name="Daum C."/>
            <person name="Ezra D."/>
            <person name="Gonzalez J."/>
            <person name="Henrissat B."/>
            <person name="Kuo A."/>
            <person name="Liang C."/>
            <person name="Lipzen A."/>
            <person name="Lutzoni F."/>
            <person name="Magnuson J."/>
            <person name="Mondo S."/>
            <person name="Nolan M."/>
            <person name="Ohm R."/>
            <person name="Pangilinan J."/>
            <person name="Park H.-J."/>
            <person name="Ramirez L."/>
            <person name="Alfaro M."/>
            <person name="Sun H."/>
            <person name="Tritt A."/>
            <person name="Yoshinaga Y."/>
            <person name="Zwiers L.-H."/>
            <person name="Turgeon B."/>
            <person name="Goodwin S."/>
            <person name="Spatafora J."/>
            <person name="Crous P."/>
            <person name="Grigoriev I."/>
        </authorList>
    </citation>
    <scope>NUCLEOTIDE SEQUENCE</scope>
    <source>
        <strain evidence="11">CBS 269.34</strain>
    </source>
</reference>
<evidence type="ECO:0000256" key="3">
    <source>
        <dbReference type="ARBA" id="ARBA00022603"/>
    </source>
</evidence>
<gene>
    <name evidence="11" type="ORF">BU16DRAFT_431731</name>
</gene>
<comment type="catalytic activity">
    <reaction evidence="8">
        <text>guanosine(9) in tRNA + S-adenosyl-L-methionine = N(1)-methylguanosine(9) in tRNA + S-adenosyl-L-homocysteine + H(+)</text>
        <dbReference type="Rhea" id="RHEA:43156"/>
        <dbReference type="Rhea" id="RHEA-COMP:10367"/>
        <dbReference type="Rhea" id="RHEA-COMP:10368"/>
        <dbReference type="ChEBI" id="CHEBI:15378"/>
        <dbReference type="ChEBI" id="CHEBI:57856"/>
        <dbReference type="ChEBI" id="CHEBI:59789"/>
        <dbReference type="ChEBI" id="CHEBI:73542"/>
        <dbReference type="ChEBI" id="CHEBI:74269"/>
        <dbReference type="EC" id="2.1.1.221"/>
    </reaction>
</comment>
<proteinExistence type="predicted"/>
<dbReference type="GO" id="GO:0000049">
    <property type="term" value="F:tRNA binding"/>
    <property type="evidence" value="ECO:0007669"/>
    <property type="project" value="TreeGrafter"/>
</dbReference>
<dbReference type="EMBL" id="MU004182">
    <property type="protein sequence ID" value="KAF2501624.1"/>
    <property type="molecule type" value="Genomic_DNA"/>
</dbReference>
<feature type="region of interest" description="Disordered" evidence="9">
    <location>
        <begin position="1"/>
        <end position="67"/>
    </location>
</feature>
<feature type="non-terminal residue" evidence="11">
    <location>
        <position position="359"/>
    </location>
</feature>
<evidence type="ECO:0000256" key="4">
    <source>
        <dbReference type="ARBA" id="ARBA00022679"/>
    </source>
</evidence>
<name>A0A6A6RB00_9PEZI</name>
<evidence type="ECO:0000313" key="12">
    <source>
        <dbReference type="Proteomes" id="UP000799750"/>
    </source>
</evidence>
<dbReference type="GO" id="GO:0005634">
    <property type="term" value="C:nucleus"/>
    <property type="evidence" value="ECO:0007669"/>
    <property type="project" value="TreeGrafter"/>
</dbReference>
<keyword evidence="12" id="KW-1185">Reference proteome</keyword>
<evidence type="ECO:0000256" key="1">
    <source>
        <dbReference type="ARBA" id="ARBA00012797"/>
    </source>
</evidence>
<dbReference type="InterPro" id="IPR038459">
    <property type="entry name" value="MT_TRM10-typ_sf"/>
</dbReference>
<dbReference type="PROSITE" id="PS51675">
    <property type="entry name" value="SAM_MT_TRM10"/>
    <property type="match status" value="1"/>
</dbReference>
<dbReference type="Gene3D" id="3.40.1280.30">
    <property type="match status" value="1"/>
</dbReference>
<dbReference type="Proteomes" id="UP000799750">
    <property type="component" value="Unassembled WGS sequence"/>
</dbReference>
<protein>
    <recommendedName>
        <fullName evidence="2">tRNA (guanine(9)-N1)-methyltransferase</fullName>
        <ecNumber evidence="1">2.1.1.221</ecNumber>
    </recommendedName>
    <alternativeName>
        <fullName evidence="7">tRNA methyltransferase 10</fullName>
    </alternativeName>
    <alternativeName>
        <fullName evidence="6">tRNA(m1G9)-methyltransferase</fullName>
    </alternativeName>
</protein>
<dbReference type="PANTHER" id="PTHR13563:SF13">
    <property type="entry name" value="TRNA METHYLTRANSFERASE 10 HOMOLOG A"/>
    <property type="match status" value="1"/>
</dbReference>
<accession>A0A6A6RB00</accession>
<keyword evidence="4" id="KW-0808">Transferase</keyword>
<evidence type="ECO:0000256" key="6">
    <source>
        <dbReference type="ARBA" id="ARBA00031792"/>
    </source>
</evidence>
<evidence type="ECO:0000256" key="7">
    <source>
        <dbReference type="ARBA" id="ARBA00032166"/>
    </source>
</evidence>
<dbReference type="AlphaFoldDB" id="A0A6A6RB00"/>
<evidence type="ECO:0000256" key="8">
    <source>
        <dbReference type="ARBA" id="ARBA00048434"/>
    </source>
</evidence>
<dbReference type="GO" id="GO:0052905">
    <property type="term" value="F:tRNA (guanosine(9)-N1)-methyltransferase activity"/>
    <property type="evidence" value="ECO:0007669"/>
    <property type="project" value="UniProtKB-EC"/>
</dbReference>
<evidence type="ECO:0000256" key="2">
    <source>
        <dbReference type="ARBA" id="ARBA00020451"/>
    </source>
</evidence>
<evidence type="ECO:0000256" key="9">
    <source>
        <dbReference type="SAM" id="MobiDB-lite"/>
    </source>
</evidence>
<keyword evidence="3" id="KW-0489">Methyltransferase</keyword>
<keyword evidence="5" id="KW-0949">S-adenosyl-L-methionine</keyword>
<evidence type="ECO:0000259" key="10">
    <source>
        <dbReference type="PROSITE" id="PS51675"/>
    </source>
</evidence>
<dbReference type="PANTHER" id="PTHR13563">
    <property type="entry name" value="TRNA (GUANINE-9-) METHYLTRANSFERASE"/>
    <property type="match status" value="1"/>
</dbReference>
<dbReference type="GO" id="GO:0002939">
    <property type="term" value="P:tRNA N1-guanine methylation"/>
    <property type="evidence" value="ECO:0007669"/>
    <property type="project" value="TreeGrafter"/>
</dbReference>